<evidence type="ECO:0000313" key="2">
    <source>
        <dbReference type="EMBL" id="MYM37656.1"/>
    </source>
</evidence>
<keyword evidence="1" id="KW-1133">Transmembrane helix</keyword>
<sequence length="184" mass="20262">MRTDWLADERGAYFFLWLGIGLIALFGVLEYRLPAAAQLETARGRVVWQQETRGALYFRLSDRQQLVLYAKGDSDGRQRQTIRDADMYPVSVQFLRAQSTTTTTTTTTTAIGLAPGVFYTVYGVAVGGKPVASLEQVRGAYRRDNLVALAMGVAAALAGLWRVRALSPGWRRAGGGRTASRRSR</sequence>
<comment type="caution">
    <text evidence="2">The sequence shown here is derived from an EMBL/GenBank/DDBJ whole genome shotgun (WGS) entry which is preliminary data.</text>
</comment>
<evidence type="ECO:0008006" key="4">
    <source>
        <dbReference type="Google" id="ProtNLM"/>
    </source>
</evidence>
<dbReference type="Proteomes" id="UP000449678">
    <property type="component" value="Unassembled WGS sequence"/>
</dbReference>
<dbReference type="EMBL" id="WWCO01000047">
    <property type="protein sequence ID" value="MYM37656.1"/>
    <property type="molecule type" value="Genomic_DNA"/>
</dbReference>
<protein>
    <recommendedName>
        <fullName evidence="4">DUF3592 domain-containing protein</fullName>
    </recommendedName>
</protein>
<dbReference type="RefSeq" id="WP_160992966.1">
    <property type="nucleotide sequence ID" value="NZ_WWCO01000047.1"/>
</dbReference>
<organism evidence="2 3">
    <name type="scientific">Duganella lactea</name>
    <dbReference type="NCBI Taxonomy" id="2692173"/>
    <lineage>
        <taxon>Bacteria</taxon>
        <taxon>Pseudomonadati</taxon>
        <taxon>Pseudomonadota</taxon>
        <taxon>Betaproteobacteria</taxon>
        <taxon>Burkholderiales</taxon>
        <taxon>Oxalobacteraceae</taxon>
        <taxon>Telluria group</taxon>
        <taxon>Duganella</taxon>
    </lineage>
</organism>
<keyword evidence="1" id="KW-0472">Membrane</keyword>
<accession>A0ABW9VDD8</accession>
<evidence type="ECO:0000256" key="1">
    <source>
        <dbReference type="SAM" id="Phobius"/>
    </source>
</evidence>
<name>A0ABW9VDD8_9BURK</name>
<feature type="transmembrane region" description="Helical" evidence="1">
    <location>
        <begin position="146"/>
        <end position="163"/>
    </location>
</feature>
<feature type="transmembrane region" description="Helical" evidence="1">
    <location>
        <begin position="12"/>
        <end position="29"/>
    </location>
</feature>
<keyword evidence="3" id="KW-1185">Reference proteome</keyword>
<gene>
    <name evidence="2" type="ORF">GTP38_25355</name>
</gene>
<keyword evidence="1" id="KW-0812">Transmembrane</keyword>
<evidence type="ECO:0000313" key="3">
    <source>
        <dbReference type="Proteomes" id="UP000449678"/>
    </source>
</evidence>
<proteinExistence type="predicted"/>
<reference evidence="2 3" key="1">
    <citation type="submission" date="2019-12" db="EMBL/GenBank/DDBJ databases">
        <title>Novel species isolated from a subtropical stream in China.</title>
        <authorList>
            <person name="Lu H."/>
        </authorList>
    </citation>
    <scope>NUCLEOTIDE SEQUENCE [LARGE SCALE GENOMIC DNA]</scope>
    <source>
        <strain evidence="2 3">FT94W</strain>
    </source>
</reference>